<dbReference type="RefSeq" id="WP_073231026.1">
    <property type="nucleotide sequence ID" value="NZ_FQUQ01000002.1"/>
</dbReference>
<reference evidence="3" key="1">
    <citation type="submission" date="2016-11" db="EMBL/GenBank/DDBJ databases">
        <authorList>
            <person name="Varghese N."/>
            <person name="Submissions S."/>
        </authorList>
    </citation>
    <scope>NUCLEOTIDE SEQUENCE [LARGE SCALE GENOMIC DNA]</scope>
    <source>
        <strain evidence="3">DSM 16990</strain>
    </source>
</reference>
<proteinExistence type="predicted"/>
<protein>
    <recommendedName>
        <fullName evidence="4">Erythromycin esterase homolog</fullName>
    </recommendedName>
</protein>
<dbReference type="AlphaFoldDB" id="A0A1M5AT12"/>
<feature type="signal peptide" evidence="1">
    <location>
        <begin position="1"/>
        <end position="24"/>
    </location>
</feature>
<gene>
    <name evidence="2" type="ORF">SAMN04488522_102875</name>
</gene>
<feature type="chain" id="PRO_5011979462" description="Erythromycin esterase homolog" evidence="1">
    <location>
        <begin position="25"/>
        <end position="408"/>
    </location>
</feature>
<keyword evidence="3" id="KW-1185">Reference proteome</keyword>
<evidence type="ECO:0000313" key="3">
    <source>
        <dbReference type="Proteomes" id="UP000184287"/>
    </source>
</evidence>
<evidence type="ECO:0000256" key="1">
    <source>
        <dbReference type="SAM" id="SignalP"/>
    </source>
</evidence>
<evidence type="ECO:0000313" key="2">
    <source>
        <dbReference type="EMBL" id="SHF33344.1"/>
    </source>
</evidence>
<dbReference type="EMBL" id="FQUQ01000002">
    <property type="protein sequence ID" value="SHF33344.1"/>
    <property type="molecule type" value="Genomic_DNA"/>
</dbReference>
<accession>A0A1M5AT12</accession>
<dbReference type="Proteomes" id="UP000184287">
    <property type="component" value="Unassembled WGS sequence"/>
</dbReference>
<name>A0A1M5AT12_9SPHI</name>
<organism evidence="2 3">
    <name type="scientific">Pedobacter caeni</name>
    <dbReference type="NCBI Taxonomy" id="288992"/>
    <lineage>
        <taxon>Bacteria</taxon>
        <taxon>Pseudomonadati</taxon>
        <taxon>Bacteroidota</taxon>
        <taxon>Sphingobacteriia</taxon>
        <taxon>Sphingobacteriales</taxon>
        <taxon>Sphingobacteriaceae</taxon>
        <taxon>Pedobacter</taxon>
    </lineage>
</organism>
<sequence length="408" mass="46574">MKLSTLPRLSFPFLFSFFAISSQAQTKDSLSLNSLIKKNTFNYNNGEFKGPGWDILKKEIQKVQFLMIGEQHGEAEIPVFTGKVAEILKPKAFVVEIDPYSAKRLKKVTANLAGDTEHFRKWPYDLSFFSWDAEMKLARKLIADKVDIWGLNEIAFMSNGLFFEELSAVSKIPANKKLAIQKSIEYGNHDRLLYTDIIKNWTNLSYYKMTPGSIDTLLYTFRNDNSQSKRMLLDLKASRPMLDGNHEVRLNLMKKNMMNYVSSYIGKDSINIPNLLFKFGANHVARTNDVNGYFEIGNLADHLAAAAGKKTLHILIFGKNGTWNDMRSIDNSISVKPYNVKEDPDLKVFKSFYDQVNDQEWAVFDLRPIGRAIENGKLKEIDSRVSDFVKSFDLMVLFGTVTGSKFIQ</sequence>
<dbReference type="OrthoDB" id="733813at2"/>
<evidence type="ECO:0008006" key="4">
    <source>
        <dbReference type="Google" id="ProtNLM"/>
    </source>
</evidence>
<dbReference type="STRING" id="288992.SAMN04488522_102875"/>
<keyword evidence="1" id="KW-0732">Signal</keyword>